<organism evidence="2 3">
    <name type="scientific">Allonocardiopsis opalescens</name>
    <dbReference type="NCBI Taxonomy" id="1144618"/>
    <lineage>
        <taxon>Bacteria</taxon>
        <taxon>Bacillati</taxon>
        <taxon>Actinomycetota</taxon>
        <taxon>Actinomycetes</taxon>
        <taxon>Streptosporangiales</taxon>
        <taxon>Allonocardiopsis</taxon>
    </lineage>
</organism>
<dbReference type="Pfam" id="PF00702">
    <property type="entry name" value="Hydrolase"/>
    <property type="match status" value="1"/>
</dbReference>
<keyword evidence="3" id="KW-1185">Reference proteome</keyword>
<name>A0A2T0QCD1_9ACTN</name>
<dbReference type="AlphaFoldDB" id="A0A2T0QCD1"/>
<dbReference type="NCBIfam" id="TIGR01509">
    <property type="entry name" value="HAD-SF-IA-v3"/>
    <property type="match status" value="1"/>
</dbReference>
<dbReference type="InterPro" id="IPR023214">
    <property type="entry name" value="HAD_sf"/>
</dbReference>
<dbReference type="SUPFAM" id="SSF56784">
    <property type="entry name" value="HAD-like"/>
    <property type="match status" value="1"/>
</dbReference>
<dbReference type="InterPro" id="IPR036412">
    <property type="entry name" value="HAD-like_sf"/>
</dbReference>
<sequence length="252" mass="26110">MSGAQAGPDAPAAFHTLPVMPLGVLFDLDGTLIDSEPRSFQVWTLLFESYGVPHTPQLLRGFVGRRGADVLGELSDLFPGASVDDIIARIRSFQLRTDLPPVGPLPGSVAFARELADGGVDLGLVTSATRAWAEQLLTQIGLRDRFGVLVSASDVTVGKPDPEGYRLGTSLLGHPPERVVAFEDAPAGVAAAKAAGLTCVALTTTHHASELAHADLVVADLSHVRLPTGEPLTGASAGTGAHEDAEEGSSRG</sequence>
<evidence type="ECO:0000313" key="2">
    <source>
        <dbReference type="EMBL" id="PRY01530.1"/>
    </source>
</evidence>
<dbReference type="SFLD" id="SFLDG01129">
    <property type="entry name" value="C1.5:_HAD__Beta-PGM__Phosphata"/>
    <property type="match status" value="1"/>
</dbReference>
<gene>
    <name evidence="2" type="ORF">CLV72_101112</name>
</gene>
<proteinExistence type="predicted"/>
<accession>A0A2T0QCD1</accession>
<evidence type="ECO:0000256" key="1">
    <source>
        <dbReference type="SAM" id="MobiDB-lite"/>
    </source>
</evidence>
<reference evidence="2 3" key="1">
    <citation type="submission" date="2018-03" db="EMBL/GenBank/DDBJ databases">
        <title>Genomic Encyclopedia of Archaeal and Bacterial Type Strains, Phase II (KMG-II): from individual species to whole genera.</title>
        <authorList>
            <person name="Goeker M."/>
        </authorList>
    </citation>
    <scope>NUCLEOTIDE SEQUENCE [LARGE SCALE GENOMIC DNA]</scope>
    <source>
        <strain evidence="2 3">DSM 45601</strain>
    </source>
</reference>
<dbReference type="SFLD" id="SFLDS00003">
    <property type="entry name" value="Haloacid_Dehalogenase"/>
    <property type="match status" value="1"/>
</dbReference>
<dbReference type="EMBL" id="PVZC01000001">
    <property type="protein sequence ID" value="PRY01530.1"/>
    <property type="molecule type" value="Genomic_DNA"/>
</dbReference>
<dbReference type="PRINTS" id="PR00413">
    <property type="entry name" value="HADHALOGNASE"/>
</dbReference>
<evidence type="ECO:0000313" key="3">
    <source>
        <dbReference type="Proteomes" id="UP000237846"/>
    </source>
</evidence>
<dbReference type="Gene3D" id="3.40.50.1000">
    <property type="entry name" value="HAD superfamily/HAD-like"/>
    <property type="match status" value="1"/>
</dbReference>
<comment type="caution">
    <text evidence="2">The sequence shown here is derived from an EMBL/GenBank/DDBJ whole genome shotgun (WGS) entry which is preliminary data.</text>
</comment>
<dbReference type="PANTHER" id="PTHR43481">
    <property type="entry name" value="FRUCTOSE-1-PHOSPHATE PHOSPHATASE"/>
    <property type="match status" value="1"/>
</dbReference>
<dbReference type="GO" id="GO:0050308">
    <property type="term" value="F:sugar-phosphatase activity"/>
    <property type="evidence" value="ECO:0007669"/>
    <property type="project" value="TreeGrafter"/>
</dbReference>
<feature type="region of interest" description="Disordered" evidence="1">
    <location>
        <begin position="229"/>
        <end position="252"/>
    </location>
</feature>
<dbReference type="InterPro" id="IPR006439">
    <property type="entry name" value="HAD-SF_hydro_IA"/>
</dbReference>
<dbReference type="InterPro" id="IPR051806">
    <property type="entry name" value="HAD-like_SPP"/>
</dbReference>
<dbReference type="Proteomes" id="UP000237846">
    <property type="component" value="Unassembled WGS sequence"/>
</dbReference>
<dbReference type="Gene3D" id="1.10.150.240">
    <property type="entry name" value="Putative phosphatase, domain 2"/>
    <property type="match status" value="1"/>
</dbReference>
<protein>
    <submittedName>
        <fullName evidence="2">Sugar-phosphatase</fullName>
    </submittedName>
</protein>
<dbReference type="InterPro" id="IPR023198">
    <property type="entry name" value="PGP-like_dom2"/>
</dbReference>
<dbReference type="PANTHER" id="PTHR43481:SF4">
    <property type="entry name" value="GLYCEROL-1-PHOSPHATE PHOSPHOHYDROLASE 1-RELATED"/>
    <property type="match status" value="1"/>
</dbReference>